<comment type="caution">
    <text evidence="1">The sequence shown here is derived from an EMBL/GenBank/DDBJ whole genome shotgun (WGS) entry which is preliminary data.</text>
</comment>
<dbReference type="EMBL" id="LAZR01033197">
    <property type="protein sequence ID" value="KKL48779.1"/>
    <property type="molecule type" value="Genomic_DNA"/>
</dbReference>
<protein>
    <submittedName>
        <fullName evidence="1">Uncharacterized protein</fullName>
    </submittedName>
</protein>
<accession>A0A0F9CI51</accession>
<name>A0A0F9CI51_9ZZZZ</name>
<feature type="non-terminal residue" evidence="1">
    <location>
        <position position="1"/>
    </location>
</feature>
<organism evidence="1">
    <name type="scientific">marine sediment metagenome</name>
    <dbReference type="NCBI Taxonomy" id="412755"/>
    <lineage>
        <taxon>unclassified sequences</taxon>
        <taxon>metagenomes</taxon>
        <taxon>ecological metagenomes</taxon>
    </lineage>
</organism>
<proteinExistence type="predicted"/>
<gene>
    <name evidence="1" type="ORF">LCGC14_2322070</name>
</gene>
<reference evidence="1" key="1">
    <citation type="journal article" date="2015" name="Nature">
        <title>Complex archaea that bridge the gap between prokaryotes and eukaryotes.</title>
        <authorList>
            <person name="Spang A."/>
            <person name="Saw J.H."/>
            <person name="Jorgensen S.L."/>
            <person name="Zaremba-Niedzwiedzka K."/>
            <person name="Martijn J."/>
            <person name="Lind A.E."/>
            <person name="van Eijk R."/>
            <person name="Schleper C."/>
            <person name="Guy L."/>
            <person name="Ettema T.J."/>
        </authorList>
    </citation>
    <scope>NUCLEOTIDE SEQUENCE</scope>
</reference>
<evidence type="ECO:0000313" key="1">
    <source>
        <dbReference type="EMBL" id="KKL48779.1"/>
    </source>
</evidence>
<dbReference type="AlphaFoldDB" id="A0A0F9CI51"/>
<sequence length="33" mass="3470">VKGLINTAVGRTISNALAKKIGRQWMQSKGGGE</sequence>